<dbReference type="Pfam" id="PF00535">
    <property type="entry name" value="Glycos_transf_2"/>
    <property type="match status" value="1"/>
</dbReference>
<dbReference type="InterPro" id="IPR029044">
    <property type="entry name" value="Nucleotide-diphossugar_trans"/>
</dbReference>
<dbReference type="STRING" id="1802385.A2856_02270"/>
<accession>A0A1F7TKK3</accession>
<feature type="domain" description="Glycosyltransferase 2-like" evidence="1">
    <location>
        <begin position="5"/>
        <end position="132"/>
    </location>
</feature>
<gene>
    <name evidence="2" type="ORF">A2856_02270</name>
</gene>
<reference evidence="2 3" key="1">
    <citation type="journal article" date="2016" name="Nat. Commun.">
        <title>Thousands of microbial genomes shed light on interconnected biogeochemical processes in an aquifer system.</title>
        <authorList>
            <person name="Anantharaman K."/>
            <person name="Brown C.T."/>
            <person name="Hug L.A."/>
            <person name="Sharon I."/>
            <person name="Castelle C.J."/>
            <person name="Probst A.J."/>
            <person name="Thomas B.C."/>
            <person name="Singh A."/>
            <person name="Wilkins M.J."/>
            <person name="Karaoz U."/>
            <person name="Brodie E.L."/>
            <person name="Williams K.H."/>
            <person name="Hubbard S.S."/>
            <person name="Banfield J.F."/>
        </authorList>
    </citation>
    <scope>NUCLEOTIDE SEQUENCE [LARGE SCALE GENOMIC DNA]</scope>
</reference>
<sequence>MSRLSVIIPTYQHAATLPECLESVLTQTRKPDEVIVVDDGSVDGTPMVLEPFRARGVQVIRTENHGSNQARNTGFKASSGQLVMFCDADALLRPDTLEHFEQALEHHPKASYAYSGFRFGWKSFASFPFSAERLRRMNYIHTTSLIRRPDFPGFDERVKRLQDWDLWLTMLEQGKEGVFVEGELIRIVDAHGRVGISRWLPSLAYRIPWEWLGWMPSSVRTFKEAKAVIVKKHRL</sequence>
<organism evidence="2 3">
    <name type="scientific">Candidatus Uhrbacteria bacterium RIFCSPHIGHO2_01_FULL_63_20</name>
    <dbReference type="NCBI Taxonomy" id="1802385"/>
    <lineage>
        <taxon>Bacteria</taxon>
        <taxon>Candidatus Uhriibacteriota</taxon>
    </lineage>
</organism>
<dbReference type="SUPFAM" id="SSF53448">
    <property type="entry name" value="Nucleotide-diphospho-sugar transferases"/>
    <property type="match status" value="1"/>
</dbReference>
<evidence type="ECO:0000259" key="1">
    <source>
        <dbReference type="Pfam" id="PF00535"/>
    </source>
</evidence>
<dbReference type="AlphaFoldDB" id="A0A1F7TKK3"/>
<protein>
    <recommendedName>
        <fullName evidence="1">Glycosyltransferase 2-like domain-containing protein</fullName>
    </recommendedName>
</protein>
<dbReference type="Gene3D" id="3.90.550.10">
    <property type="entry name" value="Spore Coat Polysaccharide Biosynthesis Protein SpsA, Chain A"/>
    <property type="match status" value="1"/>
</dbReference>
<evidence type="ECO:0000313" key="2">
    <source>
        <dbReference type="EMBL" id="OGL66495.1"/>
    </source>
</evidence>
<dbReference type="PANTHER" id="PTHR43685">
    <property type="entry name" value="GLYCOSYLTRANSFERASE"/>
    <property type="match status" value="1"/>
</dbReference>
<dbReference type="EMBL" id="MGDT01000007">
    <property type="protein sequence ID" value="OGL66495.1"/>
    <property type="molecule type" value="Genomic_DNA"/>
</dbReference>
<dbReference type="PANTHER" id="PTHR43685:SF2">
    <property type="entry name" value="GLYCOSYLTRANSFERASE 2-LIKE DOMAIN-CONTAINING PROTEIN"/>
    <property type="match status" value="1"/>
</dbReference>
<dbReference type="Proteomes" id="UP000177885">
    <property type="component" value="Unassembled WGS sequence"/>
</dbReference>
<evidence type="ECO:0000313" key="3">
    <source>
        <dbReference type="Proteomes" id="UP000177885"/>
    </source>
</evidence>
<proteinExistence type="predicted"/>
<name>A0A1F7TKK3_9BACT</name>
<dbReference type="CDD" id="cd00761">
    <property type="entry name" value="Glyco_tranf_GTA_type"/>
    <property type="match status" value="1"/>
</dbReference>
<comment type="caution">
    <text evidence="2">The sequence shown here is derived from an EMBL/GenBank/DDBJ whole genome shotgun (WGS) entry which is preliminary data.</text>
</comment>
<dbReference type="InterPro" id="IPR050834">
    <property type="entry name" value="Glycosyltransf_2"/>
</dbReference>
<dbReference type="InterPro" id="IPR001173">
    <property type="entry name" value="Glyco_trans_2-like"/>
</dbReference>